<dbReference type="InterPro" id="IPR019775">
    <property type="entry name" value="WD40_repeat_CS"/>
</dbReference>
<feature type="compositionally biased region" description="Basic residues" evidence="7">
    <location>
        <begin position="284"/>
        <end position="298"/>
    </location>
</feature>
<organism evidence="9 10">
    <name type="scientific">Piptocephalis cylindrospora</name>
    <dbReference type="NCBI Taxonomy" id="1907219"/>
    <lineage>
        <taxon>Eukaryota</taxon>
        <taxon>Fungi</taxon>
        <taxon>Fungi incertae sedis</taxon>
        <taxon>Zoopagomycota</taxon>
        <taxon>Zoopagomycotina</taxon>
        <taxon>Zoopagomycetes</taxon>
        <taxon>Zoopagales</taxon>
        <taxon>Piptocephalidaceae</taxon>
        <taxon>Piptocephalis</taxon>
    </lineage>
</organism>
<dbReference type="Proteomes" id="UP000267251">
    <property type="component" value="Unassembled WGS sequence"/>
</dbReference>
<feature type="domain" description="Small-subunit processome Utp12" evidence="8">
    <location>
        <begin position="802"/>
        <end position="904"/>
    </location>
</feature>
<dbReference type="FunFam" id="2.130.10.10:FF:000157">
    <property type="entry name" value="WD repeat domain 3"/>
    <property type="match status" value="1"/>
</dbReference>
<keyword evidence="3" id="KW-0677">Repeat</keyword>
<keyword evidence="2 6" id="KW-0853">WD repeat</keyword>
<feature type="repeat" description="WD" evidence="6">
    <location>
        <begin position="572"/>
        <end position="613"/>
    </location>
</feature>
<dbReference type="PROSITE" id="PS50294">
    <property type="entry name" value="WD_REPEATS_REGION"/>
    <property type="match status" value="6"/>
</dbReference>
<dbReference type="GO" id="GO:0032040">
    <property type="term" value="C:small-subunit processome"/>
    <property type="evidence" value="ECO:0007669"/>
    <property type="project" value="TreeGrafter"/>
</dbReference>
<dbReference type="InterPro" id="IPR020472">
    <property type="entry name" value="WD40_PAC1"/>
</dbReference>
<gene>
    <name evidence="9" type="ORF">BJ684DRAFT_20679</name>
</gene>
<feature type="repeat" description="WD" evidence="6">
    <location>
        <begin position="614"/>
        <end position="646"/>
    </location>
</feature>
<evidence type="ECO:0000313" key="9">
    <source>
        <dbReference type="EMBL" id="RKP12799.1"/>
    </source>
</evidence>
<feature type="repeat" description="WD" evidence="6">
    <location>
        <begin position="182"/>
        <end position="216"/>
    </location>
</feature>
<evidence type="ECO:0000256" key="7">
    <source>
        <dbReference type="SAM" id="MobiDB-lite"/>
    </source>
</evidence>
<dbReference type="OrthoDB" id="407922at2759"/>
<dbReference type="Pfam" id="PF25173">
    <property type="entry name" value="Beta-prop_WDR3_1st"/>
    <property type="match status" value="1"/>
</dbReference>
<evidence type="ECO:0000313" key="10">
    <source>
        <dbReference type="Proteomes" id="UP000267251"/>
    </source>
</evidence>
<dbReference type="InterPro" id="IPR001680">
    <property type="entry name" value="WD40_rpt"/>
</dbReference>
<evidence type="ECO:0000256" key="2">
    <source>
        <dbReference type="ARBA" id="ARBA00022574"/>
    </source>
</evidence>
<dbReference type="PANTHER" id="PTHR19853">
    <property type="entry name" value="WD REPEAT CONTAINING PROTEIN 3 WDR3"/>
    <property type="match status" value="1"/>
</dbReference>
<protein>
    <submittedName>
        <fullName evidence="9">WD40-repeat-containing domain protein</fullName>
    </submittedName>
</protein>
<dbReference type="Pfam" id="PF25172">
    <property type="entry name" value="Beta-prop_WDR3_2nd"/>
    <property type="match status" value="1"/>
</dbReference>
<feature type="region of interest" description="Disordered" evidence="7">
    <location>
        <begin position="283"/>
        <end position="313"/>
    </location>
</feature>
<reference evidence="10" key="1">
    <citation type="journal article" date="2018" name="Nat. Microbiol.">
        <title>Leveraging single-cell genomics to expand the fungal tree of life.</title>
        <authorList>
            <person name="Ahrendt S.R."/>
            <person name="Quandt C.A."/>
            <person name="Ciobanu D."/>
            <person name="Clum A."/>
            <person name="Salamov A."/>
            <person name="Andreopoulos B."/>
            <person name="Cheng J.F."/>
            <person name="Woyke T."/>
            <person name="Pelin A."/>
            <person name="Henrissat B."/>
            <person name="Reynolds N.K."/>
            <person name="Benny G.L."/>
            <person name="Smith M.E."/>
            <person name="James T.Y."/>
            <person name="Grigoriev I.V."/>
        </authorList>
    </citation>
    <scope>NUCLEOTIDE SEQUENCE [LARGE SCALE GENOMIC DNA]</scope>
</reference>
<dbReference type="InterPro" id="IPR051570">
    <property type="entry name" value="TBC1_cilium_biogenesis"/>
</dbReference>
<feature type="repeat" description="WD" evidence="6">
    <location>
        <begin position="656"/>
        <end position="688"/>
    </location>
</feature>
<dbReference type="InterPro" id="IPR015943">
    <property type="entry name" value="WD40/YVTN_repeat-like_dom_sf"/>
</dbReference>
<evidence type="ECO:0000256" key="3">
    <source>
        <dbReference type="ARBA" id="ARBA00022737"/>
    </source>
</evidence>
<keyword evidence="10" id="KW-1185">Reference proteome</keyword>
<dbReference type="PROSITE" id="PS00678">
    <property type="entry name" value="WD_REPEATS_1"/>
    <property type="match status" value="3"/>
</dbReference>
<dbReference type="InterPro" id="IPR007148">
    <property type="entry name" value="SSU_processome_Utp12"/>
</dbReference>
<feature type="repeat" description="WD" evidence="6">
    <location>
        <begin position="473"/>
        <end position="514"/>
    </location>
</feature>
<dbReference type="SMART" id="SM00320">
    <property type="entry name" value="WD40"/>
    <property type="match status" value="12"/>
</dbReference>
<dbReference type="CDD" id="cd00200">
    <property type="entry name" value="WD40"/>
    <property type="match status" value="2"/>
</dbReference>
<dbReference type="PROSITE" id="PS50082">
    <property type="entry name" value="WD_REPEATS_2"/>
    <property type="match status" value="9"/>
</dbReference>
<accession>A0A4V1IXZ7</accession>
<dbReference type="PRINTS" id="PR00320">
    <property type="entry name" value="GPROTEINBRPT"/>
</dbReference>
<feature type="repeat" description="WD" evidence="6">
    <location>
        <begin position="392"/>
        <end position="432"/>
    </location>
</feature>
<dbReference type="SUPFAM" id="SSF50978">
    <property type="entry name" value="WD40 repeat-like"/>
    <property type="match status" value="2"/>
</dbReference>
<dbReference type="EMBL" id="KZ988201">
    <property type="protein sequence ID" value="RKP12799.1"/>
    <property type="molecule type" value="Genomic_DNA"/>
</dbReference>
<keyword evidence="4" id="KW-0539">Nucleus</keyword>
<dbReference type="InterPro" id="IPR036322">
    <property type="entry name" value="WD40_repeat_dom_sf"/>
</dbReference>
<evidence type="ECO:0000259" key="8">
    <source>
        <dbReference type="Pfam" id="PF04003"/>
    </source>
</evidence>
<sequence length="937" mass="104290">MVKAYLRYEPKTTFGLITSPQGPSLYSGDGSQVLAPALEDVLLWDVRKGALEGRWKDTGNTAEITGMARSPDSKVFAIGYADGAIRLWLAEEGDVAVTLNGHRGAVTAMTFDPTGQYLASGSTDTNVIVWDIVEQVGLYRLKGHKDVVTGLAFLPHNHLVSLTKDTLLKLWDLQTQHCRETILSHRSEAWSLTPTPDRRGFITVGSDQEMKIWGLDEAGLRQGVAIGQGEVAKVITPLGHVDRASKERASSVQFHPSGKFIACQSAGKSLEIFRVRSAEEVKKKQARRAKRRREKQRKTPSGPEVEEEEGEDGKEISMTDCIGAYKIIRTTAKIRSFDFKPVLDEEDQLVKGGFDVMLSLSNNSLEVWKVSGPSKDKAVGTPEPERLHVLDAQGHRSDIRCVALSQDNELLVSASHGLLKVWNVSTGVCIRSMECGHALSCIFFPGDRQVAVGTKAGTVEIFDLGSSSLVETVDAHTGSVWSMQVRPDQKGLITGSADKDVKFWDFDLTTTTSEGGSSKARRLTLVHMRTLRMSDDVLCVRYSPNQQLVAVSLLDATVKVFHHDTLKFFLSLYGHKLPVLSMDISSDSSLIVTSSADKNVKIWGLDFGDCHKSIFAHQESIMAVHFLPGTHYFFTAGKDRMVKYWDGDHFEMIQKLPGHHGEVWALAVGKTGGRVVSCSQDRSIRVWERTEEQLFLEEEREQELEELYESNLASELDRTHLAGKGIGAGDEDEEEMGEGATAGKKTVETLKAGERILEAIDLADEEREAWRAYREMEVKMPGAAAPPNPHVLLAHMGNNVTPEQYVLKVVEKVKLSELEEALLVIPFDKAISLLGYLDLWAVRGWNVTLTSRILVFLLKTYHRQIVSNRMMRPLLDSIRGRLRTSLQRQKDMMGFNLAGLTHMRRDIEAKSTAEFFDEDAIQQAKDDQTKKRKFVTV</sequence>
<feature type="repeat" description="WD" evidence="6">
    <location>
        <begin position="141"/>
        <end position="181"/>
    </location>
</feature>
<evidence type="ECO:0000256" key="5">
    <source>
        <dbReference type="ARBA" id="ARBA00038229"/>
    </source>
</evidence>
<dbReference type="FunFam" id="2.130.10.10:FF:000178">
    <property type="entry name" value="WD repeat domain 3"/>
    <property type="match status" value="1"/>
</dbReference>
<dbReference type="GO" id="GO:0034388">
    <property type="term" value="C:Pwp2p-containing subcomplex of 90S preribosome"/>
    <property type="evidence" value="ECO:0007669"/>
    <property type="project" value="TreeGrafter"/>
</dbReference>
<dbReference type="Gene3D" id="2.130.10.10">
    <property type="entry name" value="YVTN repeat-like/Quinoprotein amine dehydrogenase"/>
    <property type="match status" value="5"/>
</dbReference>
<dbReference type="GO" id="GO:0030515">
    <property type="term" value="F:snoRNA binding"/>
    <property type="evidence" value="ECO:0007669"/>
    <property type="project" value="TreeGrafter"/>
</dbReference>
<name>A0A4V1IXZ7_9FUNG</name>
<evidence type="ECO:0000256" key="6">
    <source>
        <dbReference type="PROSITE-ProRule" id="PRU00221"/>
    </source>
</evidence>
<dbReference type="Pfam" id="PF04003">
    <property type="entry name" value="Utp12"/>
    <property type="match status" value="1"/>
</dbReference>
<comment type="similarity">
    <text evidence="5">Belongs to the WD repeat WDR3/UTP12 family.</text>
</comment>
<evidence type="ECO:0000256" key="4">
    <source>
        <dbReference type="ARBA" id="ARBA00023242"/>
    </source>
</evidence>
<dbReference type="GO" id="GO:0030490">
    <property type="term" value="P:maturation of SSU-rRNA"/>
    <property type="evidence" value="ECO:0007669"/>
    <property type="project" value="TreeGrafter"/>
</dbReference>
<evidence type="ECO:0000256" key="1">
    <source>
        <dbReference type="ARBA" id="ARBA00004604"/>
    </source>
</evidence>
<dbReference type="AlphaFoldDB" id="A0A4V1IXZ7"/>
<proteinExistence type="inferred from homology"/>
<feature type="repeat" description="WD" evidence="6">
    <location>
        <begin position="99"/>
        <end position="132"/>
    </location>
</feature>
<dbReference type="PANTHER" id="PTHR19853:SF0">
    <property type="entry name" value="WD REPEAT-CONTAINING PROTEIN 3"/>
    <property type="match status" value="1"/>
</dbReference>
<comment type="subcellular location">
    <subcellularLocation>
        <location evidence="1">Nucleus</location>
        <location evidence="1">Nucleolus</location>
    </subcellularLocation>
</comment>
<feature type="repeat" description="WD" evidence="6">
    <location>
        <begin position="57"/>
        <end position="98"/>
    </location>
</feature>